<evidence type="ECO:0000313" key="1">
    <source>
        <dbReference type="EMBL" id="CAF4849773.1"/>
    </source>
</evidence>
<organism evidence="1 2">
    <name type="scientific">Rotaria magnacalcarata</name>
    <dbReference type="NCBI Taxonomy" id="392030"/>
    <lineage>
        <taxon>Eukaryota</taxon>
        <taxon>Metazoa</taxon>
        <taxon>Spiralia</taxon>
        <taxon>Gnathifera</taxon>
        <taxon>Rotifera</taxon>
        <taxon>Eurotatoria</taxon>
        <taxon>Bdelloidea</taxon>
        <taxon>Philodinida</taxon>
        <taxon>Philodinidae</taxon>
        <taxon>Rotaria</taxon>
    </lineage>
</organism>
<dbReference type="AlphaFoldDB" id="A0A8S3C0N1"/>
<feature type="non-terminal residue" evidence="1">
    <location>
        <position position="1"/>
    </location>
</feature>
<proteinExistence type="predicted"/>
<reference evidence="1" key="1">
    <citation type="submission" date="2021-02" db="EMBL/GenBank/DDBJ databases">
        <authorList>
            <person name="Nowell W R."/>
        </authorList>
    </citation>
    <scope>NUCLEOTIDE SEQUENCE</scope>
</reference>
<comment type="caution">
    <text evidence="1">The sequence shown here is derived from an EMBL/GenBank/DDBJ whole genome shotgun (WGS) entry which is preliminary data.</text>
</comment>
<feature type="non-terminal residue" evidence="1">
    <location>
        <position position="81"/>
    </location>
</feature>
<evidence type="ECO:0000313" key="2">
    <source>
        <dbReference type="Proteomes" id="UP000676336"/>
    </source>
</evidence>
<dbReference type="Proteomes" id="UP000676336">
    <property type="component" value="Unassembled WGS sequence"/>
</dbReference>
<name>A0A8S3C0N1_9BILA</name>
<sequence>LLIGAAQEYLTTSYFNGYIDNFKISTTAKSATDILSLASVAAYFSFDLLNPSNDNGPLGLNGTAVNTAIIPGRVNQAMRFS</sequence>
<dbReference type="SUPFAM" id="SSF49899">
    <property type="entry name" value="Concanavalin A-like lectins/glucanases"/>
    <property type="match status" value="1"/>
</dbReference>
<accession>A0A8S3C0N1</accession>
<gene>
    <name evidence="1" type="ORF">SMN809_LOCUS49335</name>
</gene>
<dbReference type="InterPro" id="IPR013320">
    <property type="entry name" value="ConA-like_dom_sf"/>
</dbReference>
<dbReference type="Gene3D" id="2.60.120.200">
    <property type="match status" value="1"/>
</dbReference>
<dbReference type="EMBL" id="CAJOBI010160699">
    <property type="protein sequence ID" value="CAF4849773.1"/>
    <property type="molecule type" value="Genomic_DNA"/>
</dbReference>
<protein>
    <submittedName>
        <fullName evidence="1">Uncharacterized protein</fullName>
    </submittedName>
</protein>